<dbReference type="OrthoDB" id="5289641at2759"/>
<dbReference type="SUPFAM" id="SSF50405">
    <property type="entry name" value="Actin-crosslinking proteins"/>
    <property type="match status" value="1"/>
</dbReference>
<dbReference type="EMBL" id="JAIWOZ010000001">
    <property type="protein sequence ID" value="KAH6611027.1"/>
    <property type="molecule type" value="Genomic_DNA"/>
</dbReference>
<sequence>MNESFWETASATTTTSADDCPTPTFSNMSDPPVSVREKDDSSSVITIQSVEHHPKADRSFVIRERREPHRVVALENGELKIVNDPSVGGGWLWQCVKKSGWYGFRNTASGTYLGHNGQQKIVAVAPHHKAHEFFMAERHEEGGYVLLMRHNDELLQVAISRDGRSLMEQKVGTSWDFIEADAVRIPLHMYLPSEAR</sequence>
<dbReference type="PANTHER" id="PTHR39697">
    <property type="entry name" value="RICIN B LECTIN DOMAIN-CONTAINING PROTEIN-RELATED"/>
    <property type="match status" value="1"/>
</dbReference>
<reference evidence="2" key="1">
    <citation type="submission" date="2021-08" db="EMBL/GenBank/DDBJ databases">
        <title>Chromosome-Level Trichoderma cornu-damae using Hi-C Data.</title>
        <authorList>
            <person name="Kim C.S."/>
        </authorList>
    </citation>
    <scope>NUCLEOTIDE SEQUENCE</scope>
    <source>
        <strain evidence="2">KA19-0412C</strain>
    </source>
</reference>
<dbReference type="InterPro" id="IPR008999">
    <property type="entry name" value="Actin-crosslinking"/>
</dbReference>
<evidence type="ECO:0000313" key="2">
    <source>
        <dbReference type="EMBL" id="KAH6611027.1"/>
    </source>
</evidence>
<proteinExistence type="predicted"/>
<feature type="compositionally biased region" description="Low complexity" evidence="1">
    <location>
        <begin position="8"/>
        <end position="24"/>
    </location>
</feature>
<organism evidence="2 3">
    <name type="scientific">Trichoderma cornu-damae</name>
    <dbReference type="NCBI Taxonomy" id="654480"/>
    <lineage>
        <taxon>Eukaryota</taxon>
        <taxon>Fungi</taxon>
        <taxon>Dikarya</taxon>
        <taxon>Ascomycota</taxon>
        <taxon>Pezizomycotina</taxon>
        <taxon>Sordariomycetes</taxon>
        <taxon>Hypocreomycetidae</taxon>
        <taxon>Hypocreales</taxon>
        <taxon>Hypocreaceae</taxon>
        <taxon>Trichoderma</taxon>
    </lineage>
</organism>
<name>A0A9P8QY80_9HYPO</name>
<evidence type="ECO:0008006" key="4">
    <source>
        <dbReference type="Google" id="ProtNLM"/>
    </source>
</evidence>
<protein>
    <recommendedName>
        <fullName evidence="4">Ricin B lectin domain-containing protein</fullName>
    </recommendedName>
</protein>
<dbReference type="AlphaFoldDB" id="A0A9P8QY80"/>
<evidence type="ECO:0000313" key="3">
    <source>
        <dbReference type="Proteomes" id="UP000827724"/>
    </source>
</evidence>
<comment type="caution">
    <text evidence="2">The sequence shown here is derived from an EMBL/GenBank/DDBJ whole genome shotgun (WGS) entry which is preliminary data.</text>
</comment>
<gene>
    <name evidence="2" type="ORF">Trco_001047</name>
</gene>
<evidence type="ECO:0000256" key="1">
    <source>
        <dbReference type="SAM" id="MobiDB-lite"/>
    </source>
</evidence>
<dbReference type="PANTHER" id="PTHR39697:SF2">
    <property type="entry name" value="CYANOVIRIN-N DOMAIN-CONTAINING PROTEIN"/>
    <property type="match status" value="1"/>
</dbReference>
<accession>A0A9P8QY80</accession>
<feature type="region of interest" description="Disordered" evidence="1">
    <location>
        <begin position="1"/>
        <end position="37"/>
    </location>
</feature>
<dbReference type="Proteomes" id="UP000827724">
    <property type="component" value="Unassembled WGS sequence"/>
</dbReference>
<keyword evidence="3" id="KW-1185">Reference proteome</keyword>